<dbReference type="Proteomes" id="UP000029964">
    <property type="component" value="Unassembled WGS sequence"/>
</dbReference>
<dbReference type="AlphaFoldDB" id="A0A086T719"/>
<keyword evidence="2" id="KW-0812">Transmembrane</keyword>
<dbReference type="STRING" id="857340.A0A086T719"/>
<evidence type="ECO:0000313" key="4">
    <source>
        <dbReference type="Proteomes" id="UP000029964"/>
    </source>
</evidence>
<sequence length="270" mass="30627">MSSSAPLRTVEPRPLTPSGGQDRYGGYASEPQLGLRLGPESQIPDHPSSVTDIPRPSNNYGQMASQTLPAPTDVKQLKSQCQFNLREYQALLRRRQQRQQQQHGAAAASTTSVEVESRLRTQQNLVLANLRMLQDEVKVMVRAAENHRWRKWLLGGAVASFIPLVRRIFRRGEDEDSVESSNDTEYAFKRSKGLISRIKDSVLGKGSLAGVAFFVFAVLYVFQNEVSLRVAKTVQKRIRRLAARIERGDPEVDDKDIKMLQGWRWRVLLW</sequence>
<reference evidence="4" key="1">
    <citation type="journal article" date="2014" name="Genome Announc.">
        <title>Genome sequence and annotation of Acremonium chrysogenum, producer of the beta-lactam antibiotic cephalosporin C.</title>
        <authorList>
            <person name="Terfehr D."/>
            <person name="Dahlmann T.A."/>
            <person name="Specht T."/>
            <person name="Zadra I."/>
            <person name="Kuernsteiner H."/>
            <person name="Kueck U."/>
        </authorList>
    </citation>
    <scope>NUCLEOTIDE SEQUENCE [LARGE SCALE GENOMIC DNA]</scope>
    <source>
        <strain evidence="4">ATCC 11550 / CBS 779.69 / DSM 880 / IAM 14645 / JCM 23072 / IMI 49137</strain>
    </source>
</reference>
<evidence type="ECO:0000313" key="3">
    <source>
        <dbReference type="EMBL" id="KFH45151.1"/>
    </source>
</evidence>
<feature type="region of interest" description="Disordered" evidence="1">
    <location>
        <begin position="94"/>
        <end position="114"/>
    </location>
</feature>
<feature type="transmembrane region" description="Helical" evidence="2">
    <location>
        <begin position="202"/>
        <end position="222"/>
    </location>
</feature>
<feature type="compositionally biased region" description="Polar residues" evidence="1">
    <location>
        <begin position="48"/>
        <end position="65"/>
    </location>
</feature>
<keyword evidence="2" id="KW-0472">Membrane</keyword>
<name>A0A086T719_HAPC1</name>
<feature type="region of interest" description="Disordered" evidence="1">
    <location>
        <begin position="1"/>
        <end position="65"/>
    </location>
</feature>
<keyword evidence="4" id="KW-1185">Reference proteome</keyword>
<proteinExistence type="predicted"/>
<protein>
    <submittedName>
        <fullName evidence="3">Uncharacterized protein</fullName>
    </submittedName>
</protein>
<dbReference type="HOGENOM" id="CLU_067609_1_0_1"/>
<evidence type="ECO:0000256" key="2">
    <source>
        <dbReference type="SAM" id="Phobius"/>
    </source>
</evidence>
<comment type="caution">
    <text evidence="3">The sequence shown here is derived from an EMBL/GenBank/DDBJ whole genome shotgun (WGS) entry which is preliminary data.</text>
</comment>
<accession>A0A086T719</accession>
<gene>
    <name evidence="3" type="ORF">ACRE_040360</name>
</gene>
<organism evidence="3 4">
    <name type="scientific">Hapsidospora chrysogenum (strain ATCC 11550 / CBS 779.69 / DSM 880 / IAM 14645 / JCM 23072 / IMI 49137)</name>
    <name type="common">Acremonium chrysogenum</name>
    <dbReference type="NCBI Taxonomy" id="857340"/>
    <lineage>
        <taxon>Eukaryota</taxon>
        <taxon>Fungi</taxon>
        <taxon>Dikarya</taxon>
        <taxon>Ascomycota</taxon>
        <taxon>Pezizomycotina</taxon>
        <taxon>Sordariomycetes</taxon>
        <taxon>Hypocreomycetidae</taxon>
        <taxon>Hypocreales</taxon>
        <taxon>Bionectriaceae</taxon>
        <taxon>Hapsidospora</taxon>
    </lineage>
</organism>
<dbReference type="OrthoDB" id="5215647at2759"/>
<dbReference type="EMBL" id="JPKY01000036">
    <property type="protein sequence ID" value="KFH45151.1"/>
    <property type="molecule type" value="Genomic_DNA"/>
</dbReference>
<keyword evidence="2" id="KW-1133">Transmembrane helix</keyword>
<evidence type="ECO:0000256" key="1">
    <source>
        <dbReference type="SAM" id="MobiDB-lite"/>
    </source>
</evidence>